<feature type="transmembrane region" description="Helical" evidence="1">
    <location>
        <begin position="47"/>
        <end position="71"/>
    </location>
</feature>
<dbReference type="Pfam" id="PF02517">
    <property type="entry name" value="Rce1-like"/>
    <property type="match status" value="1"/>
</dbReference>
<sequence length="187" mass="21506">MTSEHLYSSRQVLYSFYITQFLILTVGVPVLWWQGKLQKNYFSFDSGSMWILGLGAAALILLVEAVLIKWFPQSWMDDGGINRLLFKDRSLVHILVISFLAATSEEILFRGVLQEWLGIWVTSVLFVLLHTRYLRKWLLVTVVFFISIGLGFLAESCQDLAPVIIAHSLVDFILGCYLRFCKLKHEL</sequence>
<evidence type="ECO:0000313" key="4">
    <source>
        <dbReference type="Proteomes" id="UP000538292"/>
    </source>
</evidence>
<keyword evidence="1" id="KW-1133">Transmembrane helix</keyword>
<feature type="domain" description="CAAX prenyl protease 2/Lysostaphin resistance protein A-like" evidence="2">
    <location>
        <begin position="90"/>
        <end position="173"/>
    </location>
</feature>
<name>A0A7W1XUV5_9BACL</name>
<evidence type="ECO:0000259" key="2">
    <source>
        <dbReference type="Pfam" id="PF02517"/>
    </source>
</evidence>
<protein>
    <submittedName>
        <fullName evidence="3">CPBP family intramembrane metalloprotease</fullName>
    </submittedName>
</protein>
<organism evidence="3 4">
    <name type="scientific">Thermoactinomyces mirandus</name>
    <dbReference type="NCBI Taxonomy" id="2756294"/>
    <lineage>
        <taxon>Bacteria</taxon>
        <taxon>Bacillati</taxon>
        <taxon>Bacillota</taxon>
        <taxon>Bacilli</taxon>
        <taxon>Bacillales</taxon>
        <taxon>Thermoactinomycetaceae</taxon>
        <taxon>Thermoactinomyces</taxon>
    </lineage>
</organism>
<dbReference type="GO" id="GO:0080120">
    <property type="term" value="P:CAAX-box protein maturation"/>
    <property type="evidence" value="ECO:0007669"/>
    <property type="project" value="UniProtKB-ARBA"/>
</dbReference>
<proteinExistence type="predicted"/>
<dbReference type="EMBL" id="JACEOL010000066">
    <property type="protein sequence ID" value="MBA4603714.1"/>
    <property type="molecule type" value="Genomic_DNA"/>
</dbReference>
<accession>A0A7W1XUV5</accession>
<evidence type="ECO:0000313" key="3">
    <source>
        <dbReference type="EMBL" id="MBA4603714.1"/>
    </source>
</evidence>
<dbReference type="GO" id="GO:0006508">
    <property type="term" value="P:proteolysis"/>
    <property type="evidence" value="ECO:0007669"/>
    <property type="project" value="UniProtKB-KW"/>
</dbReference>
<keyword evidence="3" id="KW-0645">Protease</keyword>
<dbReference type="GO" id="GO:0008237">
    <property type="term" value="F:metallopeptidase activity"/>
    <property type="evidence" value="ECO:0007669"/>
    <property type="project" value="UniProtKB-KW"/>
</dbReference>
<comment type="caution">
    <text evidence="3">The sequence shown here is derived from an EMBL/GenBank/DDBJ whole genome shotgun (WGS) entry which is preliminary data.</text>
</comment>
<keyword evidence="3" id="KW-0378">Hydrolase</keyword>
<feature type="transmembrane region" description="Helical" evidence="1">
    <location>
        <begin position="160"/>
        <end position="180"/>
    </location>
</feature>
<feature type="transmembrane region" description="Helical" evidence="1">
    <location>
        <begin position="115"/>
        <end position="130"/>
    </location>
</feature>
<dbReference type="GO" id="GO:0004175">
    <property type="term" value="F:endopeptidase activity"/>
    <property type="evidence" value="ECO:0007669"/>
    <property type="project" value="UniProtKB-ARBA"/>
</dbReference>
<dbReference type="Proteomes" id="UP000538292">
    <property type="component" value="Unassembled WGS sequence"/>
</dbReference>
<dbReference type="AlphaFoldDB" id="A0A7W1XUV5"/>
<keyword evidence="3" id="KW-0482">Metalloprotease</keyword>
<keyword evidence="1" id="KW-0472">Membrane</keyword>
<evidence type="ECO:0000256" key="1">
    <source>
        <dbReference type="SAM" id="Phobius"/>
    </source>
</evidence>
<gene>
    <name evidence="3" type="ORF">H2C83_15710</name>
</gene>
<feature type="transmembrane region" description="Helical" evidence="1">
    <location>
        <begin position="91"/>
        <end position="109"/>
    </location>
</feature>
<dbReference type="RefSeq" id="WP_181742188.1">
    <property type="nucleotide sequence ID" value="NZ_JACEOL010000066.1"/>
</dbReference>
<keyword evidence="4" id="KW-1185">Reference proteome</keyword>
<keyword evidence="1" id="KW-0812">Transmembrane</keyword>
<feature type="transmembrane region" description="Helical" evidence="1">
    <location>
        <begin position="12"/>
        <end position="35"/>
    </location>
</feature>
<dbReference type="InterPro" id="IPR003675">
    <property type="entry name" value="Rce1/LyrA-like_dom"/>
</dbReference>
<feature type="transmembrane region" description="Helical" evidence="1">
    <location>
        <begin position="137"/>
        <end position="154"/>
    </location>
</feature>
<reference evidence="3 4" key="1">
    <citation type="submission" date="2020-07" db="EMBL/GenBank/DDBJ databases">
        <title>Thermoactinomyces phylogeny.</title>
        <authorList>
            <person name="Dunlap C."/>
        </authorList>
    </citation>
    <scope>NUCLEOTIDE SEQUENCE [LARGE SCALE GENOMIC DNA]</scope>
    <source>
        <strain evidence="3 4">AMNI-1</strain>
    </source>
</reference>